<protein>
    <recommendedName>
        <fullName evidence="4">Phage abortive infection protein</fullName>
    </recommendedName>
</protein>
<keyword evidence="1" id="KW-0812">Transmembrane</keyword>
<evidence type="ECO:0008006" key="4">
    <source>
        <dbReference type="Google" id="ProtNLM"/>
    </source>
</evidence>
<dbReference type="OrthoDB" id="6678638at2"/>
<organism evidence="2 3">
    <name type="scientific">Flavobacterium album</name>
    <dbReference type="NCBI Taxonomy" id="2175091"/>
    <lineage>
        <taxon>Bacteria</taxon>
        <taxon>Pseudomonadati</taxon>
        <taxon>Bacteroidota</taxon>
        <taxon>Flavobacteriia</taxon>
        <taxon>Flavobacteriales</taxon>
        <taxon>Flavobacteriaceae</taxon>
        <taxon>Flavobacterium</taxon>
    </lineage>
</organism>
<name>A0A2S1QZU3_9FLAO</name>
<gene>
    <name evidence="2" type="ORF">HYN59_12560</name>
</gene>
<feature type="transmembrane region" description="Helical" evidence="1">
    <location>
        <begin position="58"/>
        <end position="81"/>
    </location>
</feature>
<dbReference type="KEGG" id="falb:HYN59_12560"/>
<keyword evidence="1" id="KW-0472">Membrane</keyword>
<dbReference type="EMBL" id="CP029186">
    <property type="protein sequence ID" value="AWH85885.1"/>
    <property type="molecule type" value="Genomic_DNA"/>
</dbReference>
<keyword evidence="1" id="KW-1133">Transmembrane helix</keyword>
<dbReference type="AlphaFoldDB" id="A0A2S1QZU3"/>
<dbReference type="Proteomes" id="UP000244929">
    <property type="component" value="Chromosome"/>
</dbReference>
<evidence type="ECO:0000256" key="1">
    <source>
        <dbReference type="SAM" id="Phobius"/>
    </source>
</evidence>
<accession>A0A2S1QZU3</accession>
<reference evidence="2 3" key="1">
    <citation type="submission" date="2018-04" db="EMBL/GenBank/DDBJ databases">
        <title>Genome sequencing of Flavobacterium sp. HYN0059.</title>
        <authorList>
            <person name="Yi H."/>
            <person name="Baek C."/>
        </authorList>
    </citation>
    <scope>NUCLEOTIDE SEQUENCE [LARGE SCALE GENOMIC DNA]</scope>
    <source>
        <strain evidence="2 3">HYN0059</strain>
    </source>
</reference>
<proteinExistence type="predicted"/>
<feature type="transmembrane region" description="Helical" evidence="1">
    <location>
        <begin position="20"/>
        <end position="38"/>
    </location>
</feature>
<evidence type="ECO:0000313" key="3">
    <source>
        <dbReference type="Proteomes" id="UP000244929"/>
    </source>
</evidence>
<dbReference type="RefSeq" id="WP_108778587.1">
    <property type="nucleotide sequence ID" value="NZ_CP029186.1"/>
</dbReference>
<sequence>MEQETKFKEIRNWDRVTISLLIFSIVLIIFSFFTPYLFTRYTSNSNFDFTKTGAIGDTLGGIMNPFIALVGILIIFLAFYMQIKANQIQRKIFNDTLNREKEKEIDNEKKENLARLKIIKALLYSLLEFYKSSGKSLQVFIAKEKDNPLSGNMYSSPTSSAYQNFLKLDLLESYKALVFYFKDKNISWEEDFIKVLDYLHFYDELLKGLKLYYEKQLKDKIDLIHSEGEKLNSIVNTMIVTPVVKDFEVLRSYFEIVRRENSRETDILKLREDFIKPAILKLLEYKNGYDEYIYINLLNSLSLISKKLGNEIFQSESYVENLEDVYNKNFKVNDSKLLKIEMLINSIKI</sequence>
<evidence type="ECO:0000313" key="2">
    <source>
        <dbReference type="EMBL" id="AWH85885.1"/>
    </source>
</evidence>
<keyword evidence="3" id="KW-1185">Reference proteome</keyword>